<dbReference type="RefSeq" id="WP_120375823.1">
    <property type="nucleotide sequence ID" value="NZ_RCHC01000017.1"/>
</dbReference>
<dbReference type="NCBIfam" id="NF038215">
    <property type="entry name" value="acineto_lipo_PV"/>
    <property type="match status" value="1"/>
</dbReference>
<evidence type="ECO:0000313" key="1">
    <source>
        <dbReference type="EMBL" id="RLL19521.1"/>
    </source>
</evidence>
<comment type="caution">
    <text evidence="1">The sequence shown here is derived from an EMBL/GenBank/DDBJ whole genome shotgun (WGS) entry which is preliminary data.</text>
</comment>
<keyword evidence="2" id="KW-1185">Reference proteome</keyword>
<organism evidence="1 2">
    <name type="scientific">Acinetobacter chengduensis</name>
    <dbReference type="NCBI Taxonomy" id="2420890"/>
    <lineage>
        <taxon>Bacteria</taxon>
        <taxon>Pseudomonadati</taxon>
        <taxon>Pseudomonadota</taxon>
        <taxon>Gammaproteobacteria</taxon>
        <taxon>Moraxellales</taxon>
        <taxon>Moraxellaceae</taxon>
        <taxon>Acinetobacter</taxon>
    </lineage>
</organism>
<sequence length="75" mass="8337">MKKLSLATCQRLGTVILAGIVMNLTACDAKEDLSKPQTEARTMIIGGVPVNERDYRHPKDDLAFNEAIAQDDDRY</sequence>
<evidence type="ECO:0000313" key="2">
    <source>
        <dbReference type="Proteomes" id="UP000280271"/>
    </source>
</evidence>
<dbReference type="EMBL" id="RCHC01000017">
    <property type="protein sequence ID" value="RLL19521.1"/>
    <property type="molecule type" value="Genomic_DNA"/>
</dbReference>
<reference evidence="1 2" key="1">
    <citation type="submission" date="2018-09" db="EMBL/GenBank/DDBJ databases">
        <title>The draft genome of Acinetobacter sp. strains.</title>
        <authorList>
            <person name="Qin J."/>
            <person name="Feng Y."/>
            <person name="Zong Z."/>
        </authorList>
    </citation>
    <scope>NUCLEOTIDE SEQUENCE [LARGE SCALE GENOMIC DNA]</scope>
    <source>
        <strain evidence="1 2">WCHAc060005</strain>
    </source>
</reference>
<name>A0ABX9TT27_9GAMM</name>
<proteinExistence type="predicted"/>
<gene>
    <name evidence="1" type="ORF">D9K81_14020</name>
</gene>
<dbReference type="Proteomes" id="UP000280271">
    <property type="component" value="Unassembled WGS sequence"/>
</dbReference>
<protein>
    <submittedName>
        <fullName evidence="1">Uncharacterized protein</fullName>
    </submittedName>
</protein>
<accession>A0ABX9TT27</accession>